<dbReference type="AlphaFoldDB" id="A0AAP9SRK6"/>
<dbReference type="EMBL" id="CP050951">
    <property type="protein sequence ID" value="QJQ12836.1"/>
    <property type="molecule type" value="Genomic_DNA"/>
</dbReference>
<reference evidence="1 2" key="2">
    <citation type="submission" date="2020-04" db="EMBL/GenBank/DDBJ databases">
        <title>Complete genome sequence of Pseudomonas putida strain JQ581.</title>
        <authorList>
            <person name="Mu Y."/>
        </authorList>
    </citation>
    <scope>NUCLEOTIDE SEQUENCE [LARGE SCALE GENOMIC DNA]</scope>
    <source>
        <strain evidence="1 2">JQ581</strain>
    </source>
</reference>
<evidence type="ECO:0000313" key="2">
    <source>
        <dbReference type="Proteomes" id="UP000076857"/>
    </source>
</evidence>
<sequence length="239" mass="26621">MNQMFVSPWLSVSPNGPVTCAHPHAHDYVHLRQGEMDGACGPYCVVMTLIALGVMSRDQARSLDSFDGRTRLGRFRENLMAFGALVTEGTDDFDVSWLVDVFKHAGVVTTVLDVAPRRKTTIRNIADAVDNRKIPIVGVEWDCGQAGHWLLVIGYQGYKANDDDELQITHLLCLDPTSDAPRVSLWNAVIEVFTEEGEAVNEGRYYCRHWGVNDAPTACRIDQSVVVGLDKKAESNYFY</sequence>
<proteinExistence type="predicted"/>
<protein>
    <submittedName>
        <fullName evidence="1">Uncharacterized protein</fullName>
    </submittedName>
</protein>
<reference evidence="1 2" key="1">
    <citation type="submission" date="2016-04" db="EMBL/GenBank/DDBJ databases">
        <authorList>
            <person name="Qiu J."/>
        </authorList>
    </citation>
    <scope>NUCLEOTIDE SEQUENCE [LARGE SCALE GENOMIC DNA]</scope>
    <source>
        <strain evidence="1 2">JQ581</strain>
    </source>
</reference>
<dbReference type="RefSeq" id="WP_063422818.1">
    <property type="nucleotide sequence ID" value="NZ_CP050951.1"/>
</dbReference>
<accession>A0AAP9SRK6</accession>
<evidence type="ECO:0000313" key="1">
    <source>
        <dbReference type="EMBL" id="QJQ12836.1"/>
    </source>
</evidence>
<organism evidence="1 2">
    <name type="scientific">Pseudomonas putida</name>
    <name type="common">Arthrobacter siderocapsulatus</name>
    <dbReference type="NCBI Taxonomy" id="303"/>
    <lineage>
        <taxon>Bacteria</taxon>
        <taxon>Pseudomonadati</taxon>
        <taxon>Pseudomonadota</taxon>
        <taxon>Gammaproteobacteria</taxon>
        <taxon>Pseudomonadales</taxon>
        <taxon>Pseudomonadaceae</taxon>
        <taxon>Pseudomonas</taxon>
    </lineage>
</organism>
<dbReference type="Proteomes" id="UP000076857">
    <property type="component" value="Chromosome"/>
</dbReference>
<name>A0AAP9SRK6_PSEPU</name>
<gene>
    <name evidence="1" type="ORF">A3L25_026775</name>
</gene>